<feature type="region of interest" description="Disordered" evidence="2">
    <location>
        <begin position="1"/>
        <end position="32"/>
    </location>
</feature>
<evidence type="ECO:0000256" key="1">
    <source>
        <dbReference type="RuleBase" id="RU003690"/>
    </source>
</evidence>
<gene>
    <name evidence="3" type="ORF">K6V98_03935</name>
</gene>
<comment type="similarity">
    <text evidence="1">Belongs to the glycosyl hydrolase 1 family.</text>
</comment>
<keyword evidence="3" id="KW-0378">Hydrolase</keyword>
<dbReference type="PRINTS" id="PR00131">
    <property type="entry name" value="GLHYDRLASE1"/>
</dbReference>
<dbReference type="Proteomes" id="UP000700908">
    <property type="component" value="Unassembled WGS sequence"/>
</dbReference>
<sequence>MRRGGDLLGDAQEADLRGTEEDTQAPKQGGDPEAAAHRYVLPEDFFFGAAMSGPQTEGAWCVGGKLENLWDTWSNEDLGAFYNRVGSYAGNDFMARYREDLALMASLGLTTWRTSIQWSRLLTLDGSINPEGAAWYHELFRASHEAGLECFVNLYHFDMPTYLFRRGGWESREVVEAYAHYAELAFREFGDEVLHWFTFNEPTVEPEMRYQEGVWYPKLRDFGRARGVQYHISLAHSLAVRTFRRLQQAGEIRSDAKIGLINAFNPTYTKDDPSEADLEAVRMVGGINNRWWLDLVTAGKLPADVVKTLEDRGVCLPTRPGDEEILAEGVVDWLGCNYYQPRRVQAPQAATDERGHLRLSDDYHWPQARINKSRGWEIYPEGLYDFGLYIRDNYPGLTWFVSENGMGVMHEESNRDAEGVIADSYRIEFVRDHLVCLARAIEEGSPCLGYHYWGLIDNWSWANAYKNRYGFVEVDLGASYERRPKRSAAWLAEVAQTHRIV</sequence>
<organism evidence="3 4">
    <name type="scientific">Collinsella ureilytica</name>
    <dbReference type="NCBI Taxonomy" id="2869515"/>
    <lineage>
        <taxon>Bacteria</taxon>
        <taxon>Bacillati</taxon>
        <taxon>Actinomycetota</taxon>
        <taxon>Coriobacteriia</taxon>
        <taxon>Coriobacteriales</taxon>
        <taxon>Coriobacteriaceae</taxon>
        <taxon>Collinsella</taxon>
    </lineage>
</organism>
<dbReference type="Gene3D" id="3.20.20.80">
    <property type="entry name" value="Glycosidases"/>
    <property type="match status" value="1"/>
</dbReference>
<reference evidence="3 4" key="1">
    <citation type="submission" date="2021-08" db="EMBL/GenBank/DDBJ databases">
        <title>Collinsella faecalis sp. nov. isolated from swine faeces.</title>
        <authorList>
            <person name="Oh B.S."/>
            <person name="Lee J.H."/>
        </authorList>
    </citation>
    <scope>NUCLEOTIDE SEQUENCE [LARGE SCALE GENOMIC DNA]</scope>
    <source>
        <strain evidence="3 4">AGMB00827</strain>
    </source>
</reference>
<dbReference type="PANTHER" id="PTHR10353">
    <property type="entry name" value="GLYCOSYL HYDROLASE"/>
    <property type="match status" value="1"/>
</dbReference>
<dbReference type="Pfam" id="PF00232">
    <property type="entry name" value="Glyco_hydro_1"/>
    <property type="match status" value="1"/>
</dbReference>
<keyword evidence="4" id="KW-1185">Reference proteome</keyword>
<protein>
    <submittedName>
        <fullName evidence="3">Glycoside hydrolase family 1 protein</fullName>
    </submittedName>
</protein>
<accession>A0ABS7MJQ2</accession>
<evidence type="ECO:0000313" key="3">
    <source>
        <dbReference type="EMBL" id="MBY4797507.1"/>
    </source>
</evidence>
<evidence type="ECO:0000256" key="2">
    <source>
        <dbReference type="SAM" id="MobiDB-lite"/>
    </source>
</evidence>
<dbReference type="InterPro" id="IPR017853">
    <property type="entry name" value="GH"/>
</dbReference>
<dbReference type="EMBL" id="JAIMFO010000005">
    <property type="protein sequence ID" value="MBY4797507.1"/>
    <property type="molecule type" value="Genomic_DNA"/>
</dbReference>
<dbReference type="InterPro" id="IPR001360">
    <property type="entry name" value="Glyco_hydro_1"/>
</dbReference>
<proteinExistence type="inferred from homology"/>
<dbReference type="GO" id="GO:0016787">
    <property type="term" value="F:hydrolase activity"/>
    <property type="evidence" value="ECO:0007669"/>
    <property type="project" value="UniProtKB-KW"/>
</dbReference>
<dbReference type="SUPFAM" id="SSF51445">
    <property type="entry name" value="(Trans)glycosidases"/>
    <property type="match status" value="1"/>
</dbReference>
<evidence type="ECO:0000313" key="4">
    <source>
        <dbReference type="Proteomes" id="UP000700908"/>
    </source>
</evidence>
<comment type="caution">
    <text evidence="3">The sequence shown here is derived from an EMBL/GenBank/DDBJ whole genome shotgun (WGS) entry which is preliminary data.</text>
</comment>
<name>A0ABS7MJQ2_9ACTN</name>
<dbReference type="PANTHER" id="PTHR10353:SF139">
    <property type="entry name" value="6-PHOSPHO-BETA-GLUCOSIDASE GMUD"/>
    <property type="match status" value="1"/>
</dbReference>